<evidence type="ECO:0000256" key="10">
    <source>
        <dbReference type="ARBA" id="ARBA00046136"/>
    </source>
</evidence>
<evidence type="ECO:0000313" key="13">
    <source>
        <dbReference type="Proteomes" id="UP000621799"/>
    </source>
</evidence>
<keyword evidence="4" id="KW-0793">Thylakoid</keyword>
<evidence type="ECO:0000256" key="1">
    <source>
        <dbReference type="ARBA" id="ARBA00004526"/>
    </source>
</evidence>
<dbReference type="Pfam" id="PF01716">
    <property type="entry name" value="MSP"/>
    <property type="match status" value="1"/>
</dbReference>
<keyword evidence="5" id="KW-0472">Membrane</keyword>
<dbReference type="GO" id="GO:0031676">
    <property type="term" value="C:plasma membrane-derived thylakoid membrane"/>
    <property type="evidence" value="ECO:0007669"/>
    <property type="project" value="UniProtKB-SubCell"/>
</dbReference>
<evidence type="ECO:0000256" key="5">
    <source>
        <dbReference type="ARBA" id="ARBA00023136"/>
    </source>
</evidence>
<dbReference type="GO" id="GO:0042549">
    <property type="term" value="P:photosystem II stabilization"/>
    <property type="evidence" value="ECO:0007669"/>
    <property type="project" value="InterPro"/>
</dbReference>
<proteinExistence type="inferred from homology"/>
<gene>
    <name evidence="12" type="ORF">IQ235_03180</name>
</gene>
<comment type="similarity">
    <text evidence="2">Belongs to the PsbO family.</text>
</comment>
<dbReference type="GO" id="GO:0010242">
    <property type="term" value="F:oxygen evolving activity"/>
    <property type="evidence" value="ECO:0007669"/>
    <property type="project" value="InterPro"/>
</dbReference>
<evidence type="ECO:0000313" key="12">
    <source>
        <dbReference type="EMBL" id="MBE9039796.1"/>
    </source>
</evidence>
<dbReference type="Gene3D" id="2.40.160.30">
    <property type="entry name" value="Photosystem II, cytochrome c-550 precursor"/>
    <property type="match status" value="1"/>
</dbReference>
<dbReference type="InterPro" id="IPR011250">
    <property type="entry name" value="OMP/PagP_B-barrel"/>
</dbReference>
<keyword evidence="3" id="KW-0602">Photosynthesis</keyword>
<dbReference type="AlphaFoldDB" id="A0A928VWZ7"/>
<evidence type="ECO:0000256" key="8">
    <source>
        <dbReference type="ARBA" id="ARBA00039796"/>
    </source>
</evidence>
<keyword evidence="11" id="KW-0732">Signal</keyword>
<dbReference type="GO" id="GO:0010207">
    <property type="term" value="P:photosystem II assembly"/>
    <property type="evidence" value="ECO:0007669"/>
    <property type="project" value="InterPro"/>
</dbReference>
<evidence type="ECO:0000256" key="7">
    <source>
        <dbReference type="ARBA" id="ARBA00023276"/>
    </source>
</evidence>
<evidence type="ECO:0000256" key="6">
    <source>
        <dbReference type="ARBA" id="ARBA00023211"/>
    </source>
</evidence>
<evidence type="ECO:0000256" key="3">
    <source>
        <dbReference type="ARBA" id="ARBA00022531"/>
    </source>
</evidence>
<dbReference type="Proteomes" id="UP000621799">
    <property type="component" value="Unassembled WGS sequence"/>
</dbReference>
<dbReference type="EMBL" id="JADEXN010000033">
    <property type="protein sequence ID" value="MBE9039796.1"/>
    <property type="molecule type" value="Genomic_DNA"/>
</dbReference>
<reference evidence="12" key="1">
    <citation type="submission" date="2020-10" db="EMBL/GenBank/DDBJ databases">
        <authorList>
            <person name="Castelo-Branco R."/>
            <person name="Eusebio N."/>
            <person name="Adriana R."/>
            <person name="Vieira A."/>
            <person name="Brugerolle De Fraissinette N."/>
            <person name="Rezende De Castro R."/>
            <person name="Schneider M.P."/>
            <person name="Vasconcelos V."/>
            <person name="Leao P.N."/>
        </authorList>
    </citation>
    <scope>NUCLEOTIDE SEQUENCE</scope>
    <source>
        <strain evidence="12">LEGE 11467</strain>
    </source>
</reference>
<evidence type="ECO:0000256" key="9">
    <source>
        <dbReference type="ARBA" id="ARBA00043037"/>
    </source>
</evidence>
<dbReference type="RefSeq" id="WP_264320059.1">
    <property type="nucleotide sequence ID" value="NZ_JADEXN010000033.1"/>
</dbReference>
<keyword evidence="6" id="KW-0464">Manganese</keyword>
<evidence type="ECO:0000256" key="4">
    <source>
        <dbReference type="ARBA" id="ARBA00023078"/>
    </source>
</evidence>
<feature type="signal peptide" evidence="11">
    <location>
        <begin position="1"/>
        <end position="20"/>
    </location>
</feature>
<dbReference type="GO" id="GO:0009654">
    <property type="term" value="C:photosystem II oxygen evolving complex"/>
    <property type="evidence" value="ECO:0007669"/>
    <property type="project" value="InterPro"/>
</dbReference>
<keyword evidence="13" id="KW-1185">Reference proteome</keyword>
<dbReference type="Gene3D" id="3.30.2050.10">
    <property type="entry name" value="photosynthetic oxygen evolving center domain"/>
    <property type="match status" value="1"/>
</dbReference>
<feature type="chain" id="PRO_5037748733" description="Photosystem II extrinsic protein O" evidence="11">
    <location>
        <begin position="21"/>
        <end position="277"/>
    </location>
</feature>
<organism evidence="12 13">
    <name type="scientific">Zarconia navalis LEGE 11467</name>
    <dbReference type="NCBI Taxonomy" id="1828826"/>
    <lineage>
        <taxon>Bacteria</taxon>
        <taxon>Bacillati</taxon>
        <taxon>Cyanobacteriota</taxon>
        <taxon>Cyanophyceae</taxon>
        <taxon>Oscillatoriophycideae</taxon>
        <taxon>Oscillatoriales</taxon>
        <taxon>Oscillatoriales incertae sedis</taxon>
        <taxon>Zarconia</taxon>
        <taxon>Zarconia navalis</taxon>
    </lineage>
</organism>
<protein>
    <recommendedName>
        <fullName evidence="8">Photosystem II extrinsic protein O</fullName>
    </recommendedName>
    <alternativeName>
        <fullName evidence="9">Photosystem II manganese-stabilizing polypeptide</fullName>
    </alternativeName>
</protein>
<sequence length="277" mass="30485">MRYRSLIVALIALCFGFLTACSQVPDVKLSDQPFTYDEIKDSGFANFCPQLRENARGSIPLDKSQSYSFVEICVQPTSFFVKEESKSKRAEAEFVEAKPLTRYTTSLNQVSGDIVFNDDGSLTFVEKAGMDFQPITVQLPGGEQVPFFFTMKDLVAQTQPGLESINTSTDFTGDYRVPSYRGASFLDPKGRGEASGYDNAVALPAVADEDELKRSNVKRTTVGEGRMTLQVSQINRETGEIAGVFESDQPSDTDLGAQDPLEVKVRGIFYGQLQPSV</sequence>
<dbReference type="PROSITE" id="PS51257">
    <property type="entry name" value="PROKAR_LIPOPROTEIN"/>
    <property type="match status" value="1"/>
</dbReference>
<name>A0A928VWZ7_9CYAN</name>
<dbReference type="SUPFAM" id="SSF56925">
    <property type="entry name" value="OMPA-like"/>
    <property type="match status" value="1"/>
</dbReference>
<evidence type="ECO:0000256" key="11">
    <source>
        <dbReference type="SAM" id="SignalP"/>
    </source>
</evidence>
<evidence type="ECO:0000256" key="2">
    <source>
        <dbReference type="ARBA" id="ARBA00009838"/>
    </source>
</evidence>
<keyword evidence="7" id="KW-0604">Photosystem II</keyword>
<comment type="caution">
    <text evidence="12">The sequence shown here is derived from an EMBL/GenBank/DDBJ whole genome shotgun (WGS) entry which is preliminary data.</text>
</comment>
<dbReference type="FunFam" id="3.30.2050.10:FF:000001">
    <property type="entry name" value="Oxygen-evolving enhancer protein 1, chloroplastic"/>
    <property type="match status" value="1"/>
</dbReference>
<accession>A0A928VWZ7</accession>
<dbReference type="InterPro" id="IPR002628">
    <property type="entry name" value="PsbO"/>
</dbReference>
<comment type="subcellular location">
    <subcellularLocation>
        <location evidence="1">Cellular thylakoid membrane</location>
        <topology evidence="1">Peripheral membrane protein</topology>
        <orientation evidence="1">Lumenal side</orientation>
    </subcellularLocation>
</comment>
<comment type="function">
    <text evidence="10">One of the extrinsic, lumenal subunits of photosystem II (PSII), which stabilize and protect the oxygen-evolving complex. PSII is a light-driven water plastoquinone oxidoreductase, using light energy to abstract electrons from H(2)O, generating a proton gradient subsequently used for ATP formation. Required for dimerization of PSII and for binding of PsbQ to PSII.</text>
</comment>
<dbReference type="PANTHER" id="PTHR34058">
    <property type="entry name" value="OXYGEN-EVOLVING ENHANCER PROTEIN 1-2, CHLOROPLASTIC"/>
    <property type="match status" value="1"/>
</dbReference>